<proteinExistence type="predicted"/>
<dbReference type="Proteomes" id="UP000509303">
    <property type="component" value="Chromosome"/>
</dbReference>
<accession>A0A7H8NAI0</accession>
<dbReference type="AlphaFoldDB" id="A0A7H8NAI0"/>
<dbReference type="EMBL" id="CP054929">
    <property type="protein sequence ID" value="QKW51487.1"/>
    <property type="molecule type" value="Genomic_DNA"/>
</dbReference>
<reference evidence="3 4" key="1">
    <citation type="submission" date="2020-06" db="EMBL/GenBank/DDBJ databases">
        <title>Genome mining for natural products.</title>
        <authorList>
            <person name="Zhang B."/>
            <person name="Shi J."/>
            <person name="Ge H."/>
        </authorList>
    </citation>
    <scope>NUCLEOTIDE SEQUENCE [LARGE SCALE GENOMIC DNA]</scope>
    <source>
        <strain evidence="3 4">NA00687</strain>
    </source>
</reference>
<feature type="region of interest" description="Disordered" evidence="1">
    <location>
        <begin position="56"/>
        <end position="79"/>
    </location>
</feature>
<evidence type="ECO:0000313" key="3">
    <source>
        <dbReference type="EMBL" id="QKW51487.1"/>
    </source>
</evidence>
<keyword evidence="2" id="KW-1133">Transmembrane helix</keyword>
<evidence type="ECO:0000313" key="4">
    <source>
        <dbReference type="Proteomes" id="UP000509303"/>
    </source>
</evidence>
<keyword evidence="2" id="KW-0472">Membrane</keyword>
<gene>
    <name evidence="3" type="ORF">HUT08_20310</name>
</gene>
<protein>
    <submittedName>
        <fullName evidence="3">Uncharacterized protein</fullName>
    </submittedName>
</protein>
<name>A0A7H8NAI0_9ACTN</name>
<feature type="transmembrane region" description="Helical" evidence="2">
    <location>
        <begin position="6"/>
        <end position="25"/>
    </location>
</feature>
<dbReference type="RefSeq" id="WP_176163206.1">
    <property type="nucleotide sequence ID" value="NZ_CP054929.1"/>
</dbReference>
<keyword evidence="2" id="KW-0812">Transmembrane</keyword>
<keyword evidence="4" id="KW-1185">Reference proteome</keyword>
<sequence length="79" mass="9285">MIVQLSPWLILYLLLLPVAIWWYGVRARRLWRRFHSWASRLKLRFLAALQRQLSRLPAEPTEGEPKEAAPSTAPLRPQP</sequence>
<evidence type="ECO:0000256" key="1">
    <source>
        <dbReference type="SAM" id="MobiDB-lite"/>
    </source>
</evidence>
<evidence type="ECO:0000256" key="2">
    <source>
        <dbReference type="SAM" id="Phobius"/>
    </source>
</evidence>
<organism evidence="3 4">
    <name type="scientific">Streptomyces buecherae</name>
    <dbReference type="NCBI Taxonomy" id="2763006"/>
    <lineage>
        <taxon>Bacteria</taxon>
        <taxon>Bacillati</taxon>
        <taxon>Actinomycetota</taxon>
        <taxon>Actinomycetes</taxon>
        <taxon>Kitasatosporales</taxon>
        <taxon>Streptomycetaceae</taxon>
        <taxon>Streptomyces</taxon>
    </lineage>
</organism>